<proteinExistence type="predicted"/>
<evidence type="ECO:0000313" key="1">
    <source>
        <dbReference type="EMBL" id="QBQ56075.1"/>
    </source>
</evidence>
<organism evidence="1 2">
    <name type="scientific">Nitrosococcus wardiae</name>
    <dbReference type="NCBI Taxonomy" id="1814290"/>
    <lineage>
        <taxon>Bacteria</taxon>
        <taxon>Pseudomonadati</taxon>
        <taxon>Pseudomonadota</taxon>
        <taxon>Gammaproteobacteria</taxon>
        <taxon>Chromatiales</taxon>
        <taxon>Chromatiaceae</taxon>
        <taxon>Nitrosococcus</taxon>
    </lineage>
</organism>
<accession>A0A4V1AWB7</accession>
<dbReference type="EMBL" id="CP038033">
    <property type="protein sequence ID" value="QBQ56075.1"/>
    <property type="molecule type" value="Genomic_DNA"/>
</dbReference>
<gene>
    <name evidence="1" type="ORF">E3U44_17335</name>
</gene>
<evidence type="ECO:0000313" key="2">
    <source>
        <dbReference type="Proteomes" id="UP000294325"/>
    </source>
</evidence>
<dbReference type="OrthoDB" id="5772933at2"/>
<dbReference type="RefSeq" id="WP_134359328.1">
    <property type="nucleotide sequence ID" value="NZ_CP038033.1"/>
</dbReference>
<protein>
    <submittedName>
        <fullName evidence="1">Uncharacterized protein</fullName>
    </submittedName>
</protein>
<dbReference type="Proteomes" id="UP000294325">
    <property type="component" value="Chromosome"/>
</dbReference>
<sequence>MFKDEDLIDELCTELQQLCTELEKVKTVSEENRGRGITESRRRQHIDYTIDRTRAIKEQEP</sequence>
<keyword evidence="2" id="KW-1185">Reference proteome</keyword>
<dbReference type="KEGG" id="nwr:E3U44_17335"/>
<dbReference type="AlphaFoldDB" id="A0A4V1AWB7"/>
<name>A0A4V1AWB7_9GAMM</name>
<reference evidence="1 2" key="1">
    <citation type="submission" date="2019-03" db="EMBL/GenBank/DDBJ databases">
        <title>The genome sequence of Nitrosococcus wardiae strain D1FHST reveals the archetypal metabolic capacity of ammonia-oxidizing Gammaproteobacteria.</title>
        <authorList>
            <person name="Wang L."/>
            <person name="Lim C.K."/>
            <person name="Hanson T.E."/>
            <person name="Dang H."/>
            <person name="Klotz M.G."/>
        </authorList>
    </citation>
    <scope>NUCLEOTIDE SEQUENCE [LARGE SCALE GENOMIC DNA]</scope>
    <source>
        <strain evidence="1 2">D1FHS</strain>
    </source>
</reference>